<sequence>MEKIIAFAGSNSSKSINFQLVKYTVSLIEGLSVDTLDMSEMPFPIYSEDEERKEGFKNALVELVNDIQDSDGLVISVNEHNGNMSAYFKNLIDWMSRFNRNFLEGKKIFLMSTSEGKFGASKSLEATSLLLPRFGGEVITTFSLPSYSKHFSASDLKITDEALSKEHQDKLNQFLEA</sequence>
<dbReference type="PANTHER" id="PTHR30543:SF21">
    <property type="entry name" value="NAD(P)H-DEPENDENT FMN REDUCTASE LOT6"/>
    <property type="match status" value="1"/>
</dbReference>
<organism evidence="2 3">
    <name type="scientific">Neptunitalea chrysea</name>
    <dbReference type="NCBI Taxonomy" id="1647581"/>
    <lineage>
        <taxon>Bacteria</taxon>
        <taxon>Pseudomonadati</taxon>
        <taxon>Bacteroidota</taxon>
        <taxon>Flavobacteriia</taxon>
        <taxon>Flavobacteriales</taxon>
        <taxon>Flavobacteriaceae</taxon>
        <taxon>Neptunitalea</taxon>
    </lineage>
</organism>
<dbReference type="Gene3D" id="3.40.50.360">
    <property type="match status" value="1"/>
</dbReference>
<evidence type="ECO:0000313" key="2">
    <source>
        <dbReference type="EMBL" id="GLB52361.1"/>
    </source>
</evidence>
<feature type="domain" description="NADPH-dependent FMN reductase-like" evidence="1">
    <location>
        <begin position="3"/>
        <end position="140"/>
    </location>
</feature>
<dbReference type="InterPro" id="IPR005025">
    <property type="entry name" value="FMN_Rdtase-like_dom"/>
</dbReference>
<dbReference type="InterPro" id="IPR029039">
    <property type="entry name" value="Flavoprotein-like_sf"/>
</dbReference>
<proteinExistence type="predicted"/>
<keyword evidence="3" id="KW-1185">Reference proteome</keyword>
<dbReference type="GO" id="GO:0005829">
    <property type="term" value="C:cytosol"/>
    <property type="evidence" value="ECO:0007669"/>
    <property type="project" value="TreeGrafter"/>
</dbReference>
<dbReference type="GO" id="GO:0016491">
    <property type="term" value="F:oxidoreductase activity"/>
    <property type="evidence" value="ECO:0007669"/>
    <property type="project" value="InterPro"/>
</dbReference>
<reference evidence="2" key="1">
    <citation type="submission" date="2022-07" db="EMBL/GenBank/DDBJ databases">
        <title>Taxonomy of Novel Oxalotrophic and Methylotrophic Bacteria.</title>
        <authorList>
            <person name="Sahin N."/>
            <person name="Tani A."/>
        </authorList>
    </citation>
    <scope>NUCLEOTIDE SEQUENCE</scope>
    <source>
        <strain evidence="2">AM327</strain>
    </source>
</reference>
<dbReference type="Pfam" id="PF03358">
    <property type="entry name" value="FMN_red"/>
    <property type="match status" value="1"/>
</dbReference>
<evidence type="ECO:0000313" key="3">
    <source>
        <dbReference type="Proteomes" id="UP001143545"/>
    </source>
</evidence>
<dbReference type="Proteomes" id="UP001143545">
    <property type="component" value="Unassembled WGS sequence"/>
</dbReference>
<dbReference type="EMBL" id="BRVP01000008">
    <property type="protein sequence ID" value="GLB52361.1"/>
    <property type="molecule type" value="Genomic_DNA"/>
</dbReference>
<dbReference type="GO" id="GO:0010181">
    <property type="term" value="F:FMN binding"/>
    <property type="evidence" value="ECO:0007669"/>
    <property type="project" value="TreeGrafter"/>
</dbReference>
<dbReference type="InterPro" id="IPR050712">
    <property type="entry name" value="NAD(P)H-dep_reductase"/>
</dbReference>
<dbReference type="AlphaFoldDB" id="A0A9W6B4G1"/>
<dbReference type="SUPFAM" id="SSF52218">
    <property type="entry name" value="Flavoproteins"/>
    <property type="match status" value="1"/>
</dbReference>
<comment type="caution">
    <text evidence="2">The sequence shown here is derived from an EMBL/GenBank/DDBJ whole genome shotgun (WGS) entry which is preliminary data.</text>
</comment>
<name>A0A9W6B4G1_9FLAO</name>
<dbReference type="RefSeq" id="WP_281753603.1">
    <property type="nucleotide sequence ID" value="NZ_BRVP01000008.1"/>
</dbReference>
<accession>A0A9W6B4G1</accession>
<gene>
    <name evidence="2" type="ORF">NBRC110019_14010</name>
</gene>
<protein>
    <submittedName>
        <fullName evidence="2">FMN reductase</fullName>
    </submittedName>
</protein>
<evidence type="ECO:0000259" key="1">
    <source>
        <dbReference type="Pfam" id="PF03358"/>
    </source>
</evidence>
<dbReference type="PANTHER" id="PTHR30543">
    <property type="entry name" value="CHROMATE REDUCTASE"/>
    <property type="match status" value="1"/>
</dbReference>